<sequence>MQDPVFDLIDKEKKRQSEGLELIPSENYVSADVLTAMGSILTNKYSEGYPHFDGIGVGRSDNPDFREWKEKDIATKILPNYRYYGGQVNVDRIERLAIDRTCRLFHADHANVQPHSGANANEAVYFAWCEPGDKILAMSLPAGGHLTHGAPVTRSAKIYNFISYGVNKHGDIDYEELEQKALAEQPKIILIGYSAFMKIPDFARVAKIAAKIPNCLLMADMAHVAGLIAGGVHPNPLDYGFNVMTTTTHKTLRGPRGGLILSKGNVASPLKKPEKTLDNIPILIDRSTFPGTQGGPLEHIIAAKAVAFGEALKPEFKKYAKDIVDNAKTLATELKKLGFILQGDGTENHLILANVKDSFNFDGKIYEKALDKVGLTLNANAIPTDKGGAFRPSGVRLGTPAITTRGLGKDEMKTLALWMKKVADICIEAETEERLVDYSAELETIRGEVRTLALKFPVPGI</sequence>
<comment type="catalytic activity">
    <reaction evidence="3">
        <text>(6R)-5,10-methylene-5,6,7,8-tetrahydrofolate + glycine + H2O = (6S)-5,6,7,8-tetrahydrofolate + L-serine</text>
        <dbReference type="Rhea" id="RHEA:15481"/>
        <dbReference type="ChEBI" id="CHEBI:15377"/>
        <dbReference type="ChEBI" id="CHEBI:15636"/>
        <dbReference type="ChEBI" id="CHEBI:33384"/>
        <dbReference type="ChEBI" id="CHEBI:57305"/>
        <dbReference type="ChEBI" id="CHEBI:57453"/>
        <dbReference type="EC" id="2.1.2.1"/>
    </reaction>
</comment>
<dbReference type="Pfam" id="PF00464">
    <property type="entry name" value="SHMT"/>
    <property type="match status" value="2"/>
</dbReference>
<dbReference type="RefSeq" id="WP_129734449.1">
    <property type="nucleotide sequence ID" value="NZ_PRLM01000001.1"/>
</dbReference>
<dbReference type="Proteomes" id="UP001191019">
    <property type="component" value="Unassembled WGS sequence"/>
</dbReference>
<feature type="domain" description="Serine hydroxymethyltransferase-like" evidence="4">
    <location>
        <begin position="78"/>
        <end position="418"/>
    </location>
</feature>
<dbReference type="Gene3D" id="3.40.640.10">
    <property type="entry name" value="Type I PLP-dependent aspartate aminotransferase-like (Major domain)"/>
    <property type="match status" value="1"/>
</dbReference>
<dbReference type="EC" id="2.1.2.1" evidence="3"/>
<evidence type="ECO:0000313" key="6">
    <source>
        <dbReference type="Proteomes" id="UP001191019"/>
    </source>
</evidence>
<reference evidence="5 6" key="1">
    <citation type="journal article" date="2018" name="bioRxiv">
        <title>Evidence of independent acquisition and adaption of ultra-small bacteria to human hosts across the highly diverse yet reduced genomes of the phylum Saccharibacteria.</title>
        <authorList>
            <person name="McLean J.S."/>
            <person name="Bor B."/>
            <person name="To T.T."/>
            <person name="Liu Q."/>
            <person name="Kearns K.A."/>
            <person name="Solden L.M."/>
            <person name="Wrighton K.C."/>
            <person name="He X."/>
            <person name="Shi W."/>
        </authorList>
    </citation>
    <scope>NUCLEOTIDE SEQUENCE [LARGE SCALE GENOMIC DNA]</scope>
    <source>
        <strain evidence="5 6">TM7_G3_2_Rum_HOT_351B</strain>
    </source>
</reference>
<comment type="caution">
    <text evidence="5">The sequence shown here is derived from an EMBL/GenBank/DDBJ whole genome shotgun (WGS) entry which is preliminary data.</text>
</comment>
<comment type="similarity">
    <text evidence="3">Belongs to the SHMT family.</text>
</comment>
<dbReference type="NCBIfam" id="NF000586">
    <property type="entry name" value="PRK00011.1"/>
    <property type="match status" value="1"/>
</dbReference>
<feature type="site" description="Plays an important role in substrate specificity" evidence="3">
    <location>
        <position position="249"/>
    </location>
</feature>
<keyword evidence="2 3" id="KW-0663">Pyridoxal phosphate</keyword>
<evidence type="ECO:0000313" key="5">
    <source>
        <dbReference type="EMBL" id="RYC75219.1"/>
    </source>
</evidence>
<dbReference type="SUPFAM" id="SSF53383">
    <property type="entry name" value="PLP-dependent transferases"/>
    <property type="match status" value="2"/>
</dbReference>
<dbReference type="HAMAP" id="MF_00051">
    <property type="entry name" value="SHMT"/>
    <property type="match status" value="1"/>
</dbReference>
<dbReference type="PIRSF" id="PIRSF000412">
    <property type="entry name" value="SHMT"/>
    <property type="match status" value="1"/>
</dbReference>
<protein>
    <recommendedName>
        <fullName evidence="3">Serine hydroxymethyltransferase</fullName>
        <shortName evidence="3">SHMT</shortName>
        <shortName evidence="3">Serine methylase</shortName>
        <ecNumber evidence="3">2.1.2.1</ecNumber>
    </recommendedName>
</protein>
<proteinExistence type="inferred from homology"/>
<keyword evidence="6" id="KW-1185">Reference proteome</keyword>
<feature type="binding site" evidence="3">
    <location>
        <begin position="144"/>
        <end position="146"/>
    </location>
    <ligand>
        <name>(6S)-5,6,7,8-tetrahydrofolate</name>
        <dbReference type="ChEBI" id="CHEBI:57453"/>
    </ligand>
</feature>
<keyword evidence="3 5" id="KW-0808">Transferase</keyword>
<dbReference type="PANTHER" id="PTHR11680">
    <property type="entry name" value="SERINE HYDROXYMETHYLTRANSFERASE"/>
    <property type="match status" value="1"/>
</dbReference>
<feature type="modified residue" description="N6-(pyridoxal phosphate)lysine" evidence="3">
    <location>
        <position position="250"/>
    </location>
</feature>
<dbReference type="GO" id="GO:0004372">
    <property type="term" value="F:glycine hydroxymethyltransferase activity"/>
    <property type="evidence" value="ECO:0007669"/>
    <property type="project" value="UniProtKB-EC"/>
</dbReference>
<dbReference type="CDD" id="cd00378">
    <property type="entry name" value="SHMT"/>
    <property type="match status" value="1"/>
</dbReference>
<dbReference type="PANTHER" id="PTHR11680:SF35">
    <property type="entry name" value="SERINE HYDROXYMETHYLTRANSFERASE 1"/>
    <property type="match status" value="1"/>
</dbReference>
<comment type="subunit">
    <text evidence="3">Homodimer.</text>
</comment>
<dbReference type="InterPro" id="IPR015422">
    <property type="entry name" value="PyrdxlP-dep_Trfase_small"/>
</dbReference>
<dbReference type="Gene3D" id="3.90.1150.10">
    <property type="entry name" value="Aspartate Aminotransferase, domain 1"/>
    <property type="match status" value="1"/>
</dbReference>
<dbReference type="EMBL" id="PRLM01000001">
    <property type="protein sequence ID" value="RYC75219.1"/>
    <property type="molecule type" value="Genomic_DNA"/>
</dbReference>
<comment type="function">
    <text evidence="3">Catalyzes the reversible interconversion of serine and glycine with tetrahydrofolate (THF) serving as the one-carbon carrier. This reaction serves as the major source of one-carbon groups required for the biosynthesis of purines, thymidylate, methionine, and other important biomolecules. Also exhibits THF-independent aldolase activity toward beta-hydroxyamino acids, producing glycine and aldehydes, via a retro-aldol mechanism.</text>
</comment>
<evidence type="ECO:0000259" key="4">
    <source>
        <dbReference type="Pfam" id="PF00464"/>
    </source>
</evidence>
<name>A0ABY0FMS1_9BACT</name>
<evidence type="ECO:0000256" key="2">
    <source>
        <dbReference type="ARBA" id="ARBA00022898"/>
    </source>
</evidence>
<feature type="binding site" evidence="3">
    <location>
        <position position="140"/>
    </location>
    <ligand>
        <name>(6S)-5,6,7,8-tetrahydrofolate</name>
        <dbReference type="ChEBI" id="CHEBI:57453"/>
    </ligand>
</feature>
<dbReference type="InterPro" id="IPR039429">
    <property type="entry name" value="SHMT-like_dom"/>
</dbReference>
<dbReference type="InterPro" id="IPR015424">
    <property type="entry name" value="PyrdxlP-dep_Trfase"/>
</dbReference>
<gene>
    <name evidence="3 5" type="primary">glyA</name>
    <name evidence="5" type="ORF">G3RUM_00163</name>
</gene>
<organism evidence="5 6">
    <name type="scientific">Candidatus Nanosyncoccus alces</name>
    <dbReference type="NCBI Taxonomy" id="2171997"/>
    <lineage>
        <taxon>Bacteria</taxon>
        <taxon>Candidatus Saccharimonadota</taxon>
        <taxon>Candidatus Nanosyncoccalia</taxon>
        <taxon>Candidatus Nanosyncoccales</taxon>
        <taxon>Candidatus Nanosyncoccaceae</taxon>
        <taxon>Candidatus Nanosyncoccus</taxon>
    </lineage>
</organism>
<comment type="pathway">
    <text evidence="3">Amino-acid biosynthesis; glycine biosynthesis; glycine from L-serine: step 1/1.</text>
</comment>
<accession>A0ABY0FMS1</accession>
<dbReference type="InterPro" id="IPR049943">
    <property type="entry name" value="Ser_HO-MeTrfase-like"/>
</dbReference>
<dbReference type="InterPro" id="IPR001085">
    <property type="entry name" value="Ser_HO-MeTrfase"/>
</dbReference>
<keyword evidence="3" id="KW-0963">Cytoplasm</keyword>
<keyword evidence="3" id="KW-0554">One-carbon metabolism</keyword>
<keyword evidence="3" id="KW-0028">Amino-acid biosynthesis</keyword>
<dbReference type="InterPro" id="IPR015421">
    <property type="entry name" value="PyrdxlP-dep_Trfase_major"/>
</dbReference>
<reference evidence="5 6" key="2">
    <citation type="journal article" date="2020" name="Cell Rep.">
        <title>Acquisition and Adaptation of Ultra-small Parasitic Reduced Genome Bacteria to Mammalian Hosts.</title>
        <authorList>
            <person name="McLean J.S."/>
            <person name="Bor B."/>
            <person name="Kerns K.A."/>
            <person name="Liu Q."/>
            <person name="To T.T."/>
            <person name="Solden L."/>
            <person name="Hendrickson E.L."/>
            <person name="Wrighton K."/>
            <person name="Shi W."/>
            <person name="He X."/>
        </authorList>
    </citation>
    <scope>NUCLEOTIDE SEQUENCE [LARGE SCALE GENOMIC DNA]</scope>
    <source>
        <strain evidence="5 6">TM7_G3_2_Rum_HOT_351B</strain>
    </source>
</reference>
<comment type="cofactor">
    <cofactor evidence="1 3">
        <name>pyridoxal 5'-phosphate</name>
        <dbReference type="ChEBI" id="CHEBI:597326"/>
    </cofactor>
</comment>
<comment type="subcellular location">
    <subcellularLocation>
        <location evidence="3">Cytoplasm</location>
    </subcellularLocation>
</comment>
<evidence type="ECO:0000256" key="1">
    <source>
        <dbReference type="ARBA" id="ARBA00001933"/>
    </source>
</evidence>
<comment type="pathway">
    <text evidence="3">One-carbon metabolism; tetrahydrofolate interconversion.</text>
</comment>
<evidence type="ECO:0000256" key="3">
    <source>
        <dbReference type="HAMAP-Rule" id="MF_00051"/>
    </source>
</evidence>
<comment type="caution">
    <text evidence="3">Lacks conserved residue(s) required for the propagation of feature annotation.</text>
</comment>
<feature type="domain" description="Serine hydroxymethyltransferase-like" evidence="4">
    <location>
        <begin position="4"/>
        <end position="50"/>
    </location>
</feature>